<proteinExistence type="predicted"/>
<keyword evidence="1" id="KW-0472">Membrane</keyword>
<feature type="signal peptide" evidence="2">
    <location>
        <begin position="1"/>
        <end position="23"/>
    </location>
</feature>
<organism evidence="3 4">
    <name type="scientific">Carpinus fangiana</name>
    <dbReference type="NCBI Taxonomy" id="176857"/>
    <lineage>
        <taxon>Eukaryota</taxon>
        <taxon>Viridiplantae</taxon>
        <taxon>Streptophyta</taxon>
        <taxon>Embryophyta</taxon>
        <taxon>Tracheophyta</taxon>
        <taxon>Spermatophyta</taxon>
        <taxon>Magnoliopsida</taxon>
        <taxon>eudicotyledons</taxon>
        <taxon>Gunneridae</taxon>
        <taxon>Pentapetalae</taxon>
        <taxon>rosids</taxon>
        <taxon>fabids</taxon>
        <taxon>Fagales</taxon>
        <taxon>Betulaceae</taxon>
        <taxon>Carpinus</taxon>
    </lineage>
</organism>
<keyword evidence="1" id="KW-0812">Transmembrane</keyword>
<evidence type="ECO:0000256" key="1">
    <source>
        <dbReference type="SAM" id="Phobius"/>
    </source>
</evidence>
<evidence type="ECO:0000256" key="2">
    <source>
        <dbReference type="SAM" id="SignalP"/>
    </source>
</evidence>
<dbReference type="EMBL" id="CM017325">
    <property type="protein sequence ID" value="KAE8057242.1"/>
    <property type="molecule type" value="Genomic_DNA"/>
</dbReference>
<keyword evidence="4" id="KW-1185">Reference proteome</keyword>
<feature type="chain" id="PRO_5024309323" evidence="2">
    <location>
        <begin position="24"/>
        <end position="75"/>
    </location>
</feature>
<dbReference type="AlphaFoldDB" id="A0A5N6R8A1"/>
<keyword evidence="2" id="KW-0732">Signal</keyword>
<accession>A0A5N6R8A1</accession>
<keyword evidence="1" id="KW-1133">Transmembrane helix</keyword>
<dbReference type="Proteomes" id="UP000327013">
    <property type="component" value="Chromosome 5"/>
</dbReference>
<feature type="transmembrane region" description="Helical" evidence="1">
    <location>
        <begin position="47"/>
        <end position="67"/>
    </location>
</feature>
<sequence length="75" mass="8051">MAIAKGFIAFFLVSLLLVNLTEADQMTVEEHVLPGVSYRRDRTCARGRVGLAVPVAAVFLQALPVILRSAPATPT</sequence>
<reference evidence="3 4" key="1">
    <citation type="submission" date="2019-06" db="EMBL/GenBank/DDBJ databases">
        <title>A chromosomal-level reference genome of Carpinus fangiana (Coryloideae, Betulaceae).</title>
        <authorList>
            <person name="Yang X."/>
            <person name="Wang Z."/>
            <person name="Zhang L."/>
            <person name="Hao G."/>
            <person name="Liu J."/>
            <person name="Yang Y."/>
        </authorList>
    </citation>
    <scope>NUCLEOTIDE SEQUENCE [LARGE SCALE GENOMIC DNA]</scope>
    <source>
        <strain evidence="3">Cfa_2016G</strain>
        <tissue evidence="3">Leaf</tissue>
    </source>
</reference>
<evidence type="ECO:0000313" key="4">
    <source>
        <dbReference type="Proteomes" id="UP000327013"/>
    </source>
</evidence>
<gene>
    <name evidence="3" type="ORF">FH972_013948</name>
</gene>
<protein>
    <submittedName>
        <fullName evidence="3">Uncharacterized protein</fullName>
    </submittedName>
</protein>
<name>A0A5N6R8A1_9ROSI</name>
<evidence type="ECO:0000313" key="3">
    <source>
        <dbReference type="EMBL" id="KAE8057242.1"/>
    </source>
</evidence>